<accession>E0VW47</accession>
<dbReference type="EMBL" id="DS235817">
    <property type="protein sequence ID" value="EEB17603.1"/>
    <property type="molecule type" value="Genomic_DNA"/>
</dbReference>
<protein>
    <submittedName>
        <fullName evidence="2 3">Uncharacterized protein</fullName>
    </submittedName>
</protein>
<dbReference type="GeneID" id="8239133"/>
<dbReference type="HOGENOM" id="CLU_2690788_0_0_1"/>
<evidence type="ECO:0000313" key="2">
    <source>
        <dbReference type="EMBL" id="EEB17603.1"/>
    </source>
</evidence>
<sequence>MVKKNGTKFPEENQQDFPSSQRKAPGPKSPTEATTAPTSPPYYRNMDVTITYEKNENENRAGFFFLRQLLTGII</sequence>
<reference evidence="2" key="1">
    <citation type="submission" date="2007-04" db="EMBL/GenBank/DDBJ databases">
        <title>Annotation of Pediculus humanus corporis strain USDA.</title>
        <authorList>
            <person name="Kirkness E."/>
            <person name="Hannick L."/>
            <person name="Hass B."/>
            <person name="Bruggner R."/>
            <person name="Lawson D."/>
            <person name="Bidwell S."/>
            <person name="Joardar V."/>
            <person name="Caler E."/>
            <person name="Walenz B."/>
            <person name="Inman J."/>
            <person name="Schobel S."/>
            <person name="Galinsky K."/>
            <person name="Amedeo P."/>
            <person name="Strausberg R."/>
        </authorList>
    </citation>
    <scope>NUCLEOTIDE SEQUENCE</scope>
    <source>
        <strain evidence="2">USDA</strain>
    </source>
</reference>
<dbReference type="EMBL" id="AAZO01005747">
    <property type="status" value="NOT_ANNOTATED_CDS"/>
    <property type="molecule type" value="Genomic_DNA"/>
</dbReference>
<evidence type="ECO:0000256" key="1">
    <source>
        <dbReference type="SAM" id="MobiDB-lite"/>
    </source>
</evidence>
<dbReference type="AlphaFoldDB" id="E0VW47"/>
<dbReference type="EnsemblMetazoa" id="PHUM474060-RA">
    <property type="protein sequence ID" value="PHUM474060-PA"/>
    <property type="gene ID" value="PHUM474060"/>
</dbReference>
<name>E0VW47_PEDHC</name>
<dbReference type="RefSeq" id="XP_002430341.1">
    <property type="nucleotide sequence ID" value="XM_002430296.1"/>
</dbReference>
<reference evidence="2" key="2">
    <citation type="submission" date="2007-04" db="EMBL/GenBank/DDBJ databases">
        <title>The genome of the human body louse.</title>
        <authorList>
            <consortium name="The Human Body Louse Genome Consortium"/>
            <person name="Kirkness E."/>
            <person name="Walenz B."/>
            <person name="Hass B."/>
            <person name="Bruggner R."/>
            <person name="Strausberg R."/>
        </authorList>
    </citation>
    <scope>NUCLEOTIDE SEQUENCE</scope>
    <source>
        <strain evidence="2">USDA</strain>
    </source>
</reference>
<feature type="region of interest" description="Disordered" evidence="1">
    <location>
        <begin position="1"/>
        <end position="44"/>
    </location>
</feature>
<reference evidence="3" key="3">
    <citation type="submission" date="2021-02" db="UniProtKB">
        <authorList>
            <consortium name="EnsemblMetazoa"/>
        </authorList>
    </citation>
    <scope>IDENTIFICATION</scope>
    <source>
        <strain evidence="3">USDA</strain>
    </source>
</reference>
<gene>
    <name evidence="3" type="primary">8239133</name>
    <name evidence="2" type="ORF">Phum_PHUM474060</name>
</gene>
<dbReference type="CTD" id="8239133"/>
<evidence type="ECO:0000313" key="4">
    <source>
        <dbReference type="Proteomes" id="UP000009046"/>
    </source>
</evidence>
<dbReference type="InParanoid" id="E0VW47"/>
<organism>
    <name type="scientific">Pediculus humanus subsp. corporis</name>
    <name type="common">Body louse</name>
    <dbReference type="NCBI Taxonomy" id="121224"/>
    <lineage>
        <taxon>Eukaryota</taxon>
        <taxon>Metazoa</taxon>
        <taxon>Ecdysozoa</taxon>
        <taxon>Arthropoda</taxon>
        <taxon>Hexapoda</taxon>
        <taxon>Insecta</taxon>
        <taxon>Pterygota</taxon>
        <taxon>Neoptera</taxon>
        <taxon>Paraneoptera</taxon>
        <taxon>Psocodea</taxon>
        <taxon>Troctomorpha</taxon>
        <taxon>Phthiraptera</taxon>
        <taxon>Anoplura</taxon>
        <taxon>Pediculidae</taxon>
        <taxon>Pediculus</taxon>
    </lineage>
</organism>
<keyword evidence="4" id="KW-1185">Reference proteome</keyword>
<dbReference type="VEuPathDB" id="VectorBase:PHUM474060"/>
<proteinExistence type="predicted"/>
<dbReference type="KEGG" id="phu:Phum_PHUM474060"/>
<dbReference type="Proteomes" id="UP000009046">
    <property type="component" value="Unassembled WGS sequence"/>
</dbReference>
<evidence type="ECO:0000313" key="3">
    <source>
        <dbReference type="EnsemblMetazoa" id="PHUM474060-PA"/>
    </source>
</evidence>